<dbReference type="EMBL" id="JAIWYP010000016">
    <property type="protein sequence ID" value="KAH3696323.1"/>
    <property type="molecule type" value="Genomic_DNA"/>
</dbReference>
<protein>
    <submittedName>
        <fullName evidence="1">Uncharacterized protein</fullName>
    </submittedName>
</protein>
<keyword evidence="2" id="KW-1185">Reference proteome</keyword>
<dbReference type="AlphaFoldDB" id="A0A9D4BK73"/>
<evidence type="ECO:0000313" key="1">
    <source>
        <dbReference type="EMBL" id="KAH3696323.1"/>
    </source>
</evidence>
<proteinExistence type="predicted"/>
<gene>
    <name evidence="1" type="ORF">DPMN_083785</name>
</gene>
<evidence type="ECO:0000313" key="2">
    <source>
        <dbReference type="Proteomes" id="UP000828390"/>
    </source>
</evidence>
<name>A0A9D4BK73_DREPO</name>
<reference evidence="1" key="2">
    <citation type="submission" date="2020-11" db="EMBL/GenBank/DDBJ databases">
        <authorList>
            <person name="McCartney M.A."/>
            <person name="Auch B."/>
            <person name="Kono T."/>
            <person name="Mallez S."/>
            <person name="Becker A."/>
            <person name="Gohl D.M."/>
            <person name="Silverstein K.A.T."/>
            <person name="Koren S."/>
            <person name="Bechman K.B."/>
            <person name="Herman A."/>
            <person name="Abrahante J.E."/>
            <person name="Garbe J."/>
        </authorList>
    </citation>
    <scope>NUCLEOTIDE SEQUENCE</scope>
    <source>
        <strain evidence="1">Duluth1</strain>
        <tissue evidence="1">Whole animal</tissue>
    </source>
</reference>
<sequence>MKTEESIAEIILTQIEWCTVANETVMCIGRQFKDNHRVTPRNIGLYLCPRSVPSVLYAAISAAPLPLRRMAVRA</sequence>
<accession>A0A9D4BK73</accession>
<reference evidence="1" key="1">
    <citation type="journal article" date="2019" name="bioRxiv">
        <title>The Genome of the Zebra Mussel, Dreissena polymorpha: A Resource for Invasive Species Research.</title>
        <authorList>
            <person name="McCartney M.A."/>
            <person name="Auch B."/>
            <person name="Kono T."/>
            <person name="Mallez S."/>
            <person name="Zhang Y."/>
            <person name="Obille A."/>
            <person name="Becker A."/>
            <person name="Abrahante J.E."/>
            <person name="Garbe J."/>
            <person name="Badalamenti J.P."/>
            <person name="Herman A."/>
            <person name="Mangelson H."/>
            <person name="Liachko I."/>
            <person name="Sullivan S."/>
            <person name="Sone E.D."/>
            <person name="Koren S."/>
            <person name="Silverstein K.A.T."/>
            <person name="Beckman K.B."/>
            <person name="Gohl D.M."/>
        </authorList>
    </citation>
    <scope>NUCLEOTIDE SEQUENCE</scope>
    <source>
        <strain evidence="1">Duluth1</strain>
        <tissue evidence="1">Whole animal</tissue>
    </source>
</reference>
<comment type="caution">
    <text evidence="1">The sequence shown here is derived from an EMBL/GenBank/DDBJ whole genome shotgun (WGS) entry which is preliminary data.</text>
</comment>
<organism evidence="1 2">
    <name type="scientific">Dreissena polymorpha</name>
    <name type="common">Zebra mussel</name>
    <name type="synonym">Mytilus polymorpha</name>
    <dbReference type="NCBI Taxonomy" id="45954"/>
    <lineage>
        <taxon>Eukaryota</taxon>
        <taxon>Metazoa</taxon>
        <taxon>Spiralia</taxon>
        <taxon>Lophotrochozoa</taxon>
        <taxon>Mollusca</taxon>
        <taxon>Bivalvia</taxon>
        <taxon>Autobranchia</taxon>
        <taxon>Heteroconchia</taxon>
        <taxon>Euheterodonta</taxon>
        <taxon>Imparidentia</taxon>
        <taxon>Neoheterodontei</taxon>
        <taxon>Myida</taxon>
        <taxon>Dreissenoidea</taxon>
        <taxon>Dreissenidae</taxon>
        <taxon>Dreissena</taxon>
    </lineage>
</organism>
<dbReference type="Proteomes" id="UP000828390">
    <property type="component" value="Unassembled WGS sequence"/>
</dbReference>